<evidence type="ECO:0000313" key="3">
    <source>
        <dbReference type="Proteomes" id="UP001054945"/>
    </source>
</evidence>
<dbReference type="EMBL" id="BPLR01013726">
    <property type="protein sequence ID" value="GIY63292.1"/>
    <property type="molecule type" value="Genomic_DNA"/>
</dbReference>
<sequence length="85" mass="9675">MSTEDVHTSEMAEVQTDNDKEVSSNHDSNITGALHFTDVSHINSYVATKQPSLPRHENDKTYSPDLLAHEFKVFWKPPIFPQTSF</sequence>
<accession>A0AAV4UZB0</accession>
<evidence type="ECO:0000256" key="1">
    <source>
        <dbReference type="SAM" id="MobiDB-lite"/>
    </source>
</evidence>
<feature type="region of interest" description="Disordered" evidence="1">
    <location>
        <begin position="1"/>
        <end position="30"/>
    </location>
</feature>
<protein>
    <submittedName>
        <fullName evidence="2">Uncharacterized protein</fullName>
    </submittedName>
</protein>
<keyword evidence="3" id="KW-1185">Reference proteome</keyword>
<gene>
    <name evidence="2" type="ORF">CEXT_310401</name>
</gene>
<dbReference type="AlphaFoldDB" id="A0AAV4UZB0"/>
<feature type="compositionally biased region" description="Basic and acidic residues" evidence="1">
    <location>
        <begin position="1"/>
        <end position="10"/>
    </location>
</feature>
<evidence type="ECO:0000313" key="2">
    <source>
        <dbReference type="EMBL" id="GIY63292.1"/>
    </source>
</evidence>
<dbReference type="Proteomes" id="UP001054945">
    <property type="component" value="Unassembled WGS sequence"/>
</dbReference>
<reference evidence="2 3" key="1">
    <citation type="submission" date="2021-06" db="EMBL/GenBank/DDBJ databases">
        <title>Caerostris extrusa draft genome.</title>
        <authorList>
            <person name="Kono N."/>
            <person name="Arakawa K."/>
        </authorList>
    </citation>
    <scope>NUCLEOTIDE SEQUENCE [LARGE SCALE GENOMIC DNA]</scope>
</reference>
<proteinExistence type="predicted"/>
<comment type="caution">
    <text evidence="2">The sequence shown here is derived from an EMBL/GenBank/DDBJ whole genome shotgun (WGS) entry which is preliminary data.</text>
</comment>
<name>A0AAV4UZB0_CAEEX</name>
<organism evidence="2 3">
    <name type="scientific">Caerostris extrusa</name>
    <name type="common">Bark spider</name>
    <name type="synonym">Caerostris bankana</name>
    <dbReference type="NCBI Taxonomy" id="172846"/>
    <lineage>
        <taxon>Eukaryota</taxon>
        <taxon>Metazoa</taxon>
        <taxon>Ecdysozoa</taxon>
        <taxon>Arthropoda</taxon>
        <taxon>Chelicerata</taxon>
        <taxon>Arachnida</taxon>
        <taxon>Araneae</taxon>
        <taxon>Araneomorphae</taxon>
        <taxon>Entelegynae</taxon>
        <taxon>Araneoidea</taxon>
        <taxon>Araneidae</taxon>
        <taxon>Caerostris</taxon>
    </lineage>
</organism>